<feature type="coiled-coil region" evidence="1">
    <location>
        <begin position="67"/>
        <end position="98"/>
    </location>
</feature>
<name>A0A6C0IXK2_9ZZZZ</name>
<protein>
    <submittedName>
        <fullName evidence="2">Uncharacterized protein</fullName>
    </submittedName>
</protein>
<evidence type="ECO:0000256" key="1">
    <source>
        <dbReference type="SAM" id="Coils"/>
    </source>
</evidence>
<evidence type="ECO:0000313" key="2">
    <source>
        <dbReference type="EMBL" id="QHT98074.1"/>
    </source>
</evidence>
<sequence>MSCTRNCTRLVQGIKDNKYLIFIVHMPTTTYKKPRVCECTYTTSDGGNWSKHKRLCKLVKSDKDARIASLEQQLVAKDQQMKEQLEAKDRQIEELIKVAKKPRVVNNTTNKYVVEQNVNLYGEESIDHISPEQIQALLADPANAVPQFIKLKRRAPGGVNQNLRVPNQKRAIYQVVVSGDGDEKEWENKAKGDILEELYDVNSGHLEAEADEETRIGSKFLDHQERVKSSAGGEDGGRKYKEQLDKIHCVVSL</sequence>
<reference evidence="2" key="1">
    <citation type="journal article" date="2020" name="Nature">
        <title>Giant virus diversity and host interactions through global metagenomics.</title>
        <authorList>
            <person name="Schulz F."/>
            <person name="Roux S."/>
            <person name="Paez-Espino D."/>
            <person name="Jungbluth S."/>
            <person name="Walsh D.A."/>
            <person name="Denef V.J."/>
            <person name="McMahon K.D."/>
            <person name="Konstantinidis K.T."/>
            <person name="Eloe-Fadrosh E.A."/>
            <person name="Kyrpides N.C."/>
            <person name="Woyke T."/>
        </authorList>
    </citation>
    <scope>NUCLEOTIDE SEQUENCE</scope>
    <source>
        <strain evidence="2">GVMAG-M-3300025626-8</strain>
    </source>
</reference>
<dbReference type="AlphaFoldDB" id="A0A6C0IXK2"/>
<organism evidence="2">
    <name type="scientific">viral metagenome</name>
    <dbReference type="NCBI Taxonomy" id="1070528"/>
    <lineage>
        <taxon>unclassified sequences</taxon>
        <taxon>metagenomes</taxon>
        <taxon>organismal metagenomes</taxon>
    </lineage>
</organism>
<proteinExistence type="predicted"/>
<dbReference type="EMBL" id="MN740287">
    <property type="protein sequence ID" value="QHT98074.1"/>
    <property type="molecule type" value="Genomic_DNA"/>
</dbReference>
<keyword evidence="1" id="KW-0175">Coiled coil</keyword>
<accession>A0A6C0IXK2</accession>